<organism evidence="1 2">
    <name type="scientific">Sporosarcina soli</name>
    <dbReference type="NCBI Taxonomy" id="334736"/>
    <lineage>
        <taxon>Bacteria</taxon>
        <taxon>Bacillati</taxon>
        <taxon>Bacillota</taxon>
        <taxon>Bacilli</taxon>
        <taxon>Bacillales</taxon>
        <taxon>Caryophanaceae</taxon>
        <taxon>Sporosarcina</taxon>
    </lineage>
</organism>
<reference evidence="2" key="1">
    <citation type="journal article" date="2019" name="Int. J. Syst. Evol. Microbiol.">
        <title>The Global Catalogue of Microorganisms (GCM) 10K type strain sequencing project: providing services to taxonomists for standard genome sequencing and annotation.</title>
        <authorList>
            <consortium name="The Broad Institute Genomics Platform"/>
            <consortium name="The Broad Institute Genome Sequencing Center for Infectious Disease"/>
            <person name="Wu L."/>
            <person name="Ma J."/>
        </authorList>
    </citation>
    <scope>NUCLEOTIDE SEQUENCE [LARGE SCALE GENOMIC DNA]</scope>
    <source>
        <strain evidence="2">CGMCC 4.1434</strain>
    </source>
</reference>
<comment type="caution">
    <text evidence="1">The sequence shown here is derived from an EMBL/GenBank/DDBJ whole genome shotgun (WGS) entry which is preliminary data.</text>
</comment>
<dbReference type="Proteomes" id="UP001596109">
    <property type="component" value="Unassembled WGS sequence"/>
</dbReference>
<evidence type="ECO:0000313" key="2">
    <source>
        <dbReference type="Proteomes" id="UP001596109"/>
    </source>
</evidence>
<accession>A0ABW0TR30</accession>
<keyword evidence="2" id="KW-1185">Reference proteome</keyword>
<dbReference type="EMBL" id="JBHSNO010000015">
    <property type="protein sequence ID" value="MFC5591278.1"/>
    <property type="molecule type" value="Genomic_DNA"/>
</dbReference>
<evidence type="ECO:0008006" key="3">
    <source>
        <dbReference type="Google" id="ProtNLM"/>
    </source>
</evidence>
<gene>
    <name evidence="1" type="ORF">ACFPRA_20555</name>
</gene>
<dbReference type="RefSeq" id="WP_381438859.1">
    <property type="nucleotide sequence ID" value="NZ_JBHSNO010000015.1"/>
</dbReference>
<protein>
    <recommendedName>
        <fullName evidence="3">Transcriptional regulator</fullName>
    </recommendedName>
</protein>
<evidence type="ECO:0000313" key="1">
    <source>
        <dbReference type="EMBL" id="MFC5591278.1"/>
    </source>
</evidence>
<name>A0ABW0TR30_9BACL</name>
<proteinExistence type="predicted"/>
<sequence>MKLTQNPITARERLLEVIRILKTYTAEDEMLSIHDIHSHFPEDLQVGIGAVREDVAALVESIVFPVTSLQKKKGMPKHYYYDGRPFLQLTGILMRKIAVK</sequence>